<reference evidence="1" key="1">
    <citation type="submission" date="2023-11" db="EMBL/GenBank/DDBJ databases">
        <authorList>
            <person name="Poullet M."/>
        </authorList>
    </citation>
    <scope>NUCLEOTIDE SEQUENCE</scope>
    <source>
        <strain evidence="1">E1834</strain>
    </source>
</reference>
<protein>
    <submittedName>
        <fullName evidence="1">Uncharacterized protein</fullName>
    </submittedName>
</protein>
<organism evidence="1 2">
    <name type="scientific">Meloidogyne enterolobii</name>
    <name type="common">Root-knot nematode worm</name>
    <name type="synonym">Meloidogyne mayaguensis</name>
    <dbReference type="NCBI Taxonomy" id="390850"/>
    <lineage>
        <taxon>Eukaryota</taxon>
        <taxon>Metazoa</taxon>
        <taxon>Ecdysozoa</taxon>
        <taxon>Nematoda</taxon>
        <taxon>Chromadorea</taxon>
        <taxon>Rhabditida</taxon>
        <taxon>Tylenchina</taxon>
        <taxon>Tylenchomorpha</taxon>
        <taxon>Tylenchoidea</taxon>
        <taxon>Meloidogynidae</taxon>
        <taxon>Meloidogyninae</taxon>
        <taxon>Meloidogyne</taxon>
    </lineage>
</organism>
<evidence type="ECO:0000313" key="2">
    <source>
        <dbReference type="Proteomes" id="UP001497535"/>
    </source>
</evidence>
<evidence type="ECO:0000313" key="1">
    <source>
        <dbReference type="EMBL" id="CAK5089880.1"/>
    </source>
</evidence>
<name>A0ACB1AEI6_MELEN</name>
<keyword evidence="2" id="KW-1185">Reference proteome</keyword>
<gene>
    <name evidence="1" type="ORF">MENTE1834_LOCUS37630</name>
</gene>
<accession>A0ACB1AEI6</accession>
<dbReference type="EMBL" id="CAVMJV010000079">
    <property type="protein sequence ID" value="CAK5089880.1"/>
    <property type="molecule type" value="Genomic_DNA"/>
</dbReference>
<comment type="caution">
    <text evidence="1">The sequence shown here is derived from an EMBL/GenBank/DDBJ whole genome shotgun (WGS) entry which is preliminary data.</text>
</comment>
<dbReference type="Proteomes" id="UP001497535">
    <property type="component" value="Unassembled WGS sequence"/>
</dbReference>
<proteinExistence type="predicted"/>
<sequence>MLMLWRNSLDGRWNRTILESAQKELKDNDDQSLIYFFQICLEPSSRRASAQAFPAAYEGVKDLDSLMFQFSRQFSIPQEMLYILRNLIDLTIQKGADNTRLESENKVKEYLT</sequence>